<dbReference type="Proteomes" id="UP000030321">
    <property type="component" value="Unassembled WGS sequence"/>
</dbReference>
<evidence type="ECO:0000313" key="2">
    <source>
        <dbReference type="Proteomes" id="UP000030321"/>
    </source>
</evidence>
<protein>
    <submittedName>
        <fullName evidence="1">Uncharacterized protein</fullName>
    </submittedName>
</protein>
<reference evidence="2" key="1">
    <citation type="journal article" date="2015" name="Genome">
        <title>Whole Genome Sequence of the Non-Microcystin-Producing Microcystis aeruginosa Strain NIES-44.</title>
        <authorList>
            <person name="Okano K."/>
            <person name="Miyata N."/>
            <person name="Ozaki Y."/>
        </authorList>
    </citation>
    <scope>NUCLEOTIDE SEQUENCE [LARGE SCALE GENOMIC DNA]</scope>
    <source>
        <strain evidence="2">NIES-44</strain>
    </source>
</reference>
<organism evidence="1 2">
    <name type="scientific">Microcystis aeruginosa NIES-44</name>
    <dbReference type="NCBI Taxonomy" id="449439"/>
    <lineage>
        <taxon>Bacteria</taxon>
        <taxon>Bacillati</taxon>
        <taxon>Cyanobacteriota</taxon>
        <taxon>Cyanophyceae</taxon>
        <taxon>Oscillatoriophycideae</taxon>
        <taxon>Chroococcales</taxon>
        <taxon>Microcystaceae</taxon>
        <taxon>Microcystis</taxon>
    </lineage>
</organism>
<evidence type="ECO:0000313" key="1">
    <source>
        <dbReference type="EMBL" id="GAL95274.1"/>
    </source>
</evidence>
<comment type="caution">
    <text evidence="1">The sequence shown here is derived from an EMBL/GenBank/DDBJ whole genome shotgun (WGS) entry which is preliminary data.</text>
</comment>
<dbReference type="AlphaFoldDB" id="A0A0A1W0A2"/>
<accession>A0A0A1W0A2</accession>
<gene>
    <name evidence="1" type="ORF">N44_04129</name>
</gene>
<proteinExistence type="predicted"/>
<dbReference type="EMBL" id="BBPA01000070">
    <property type="protein sequence ID" value="GAL95274.1"/>
    <property type="molecule type" value="Genomic_DNA"/>
</dbReference>
<sequence>MLKNTGLFRVNKSIEIDENLLATVIAKYCQITIIFSYS</sequence>
<name>A0A0A1W0A2_MICAE</name>